<dbReference type="Pfam" id="PF00560">
    <property type="entry name" value="LRR_1"/>
    <property type="match status" value="6"/>
</dbReference>
<dbReference type="Gene3D" id="3.80.10.10">
    <property type="entry name" value="Ribonuclease Inhibitor"/>
    <property type="match status" value="2"/>
</dbReference>
<dbReference type="SMART" id="SM00369">
    <property type="entry name" value="LRR_TYP"/>
    <property type="match status" value="8"/>
</dbReference>
<accession>A0ABC8SFB4</accession>
<dbReference type="AlphaFoldDB" id="A0ABC8SFB4"/>
<evidence type="ECO:0000256" key="9">
    <source>
        <dbReference type="ARBA" id="ARBA00022729"/>
    </source>
</evidence>
<evidence type="ECO:0000256" key="16">
    <source>
        <dbReference type="ARBA" id="ARBA00023170"/>
    </source>
</evidence>
<keyword evidence="16" id="KW-0675">Receptor</keyword>
<evidence type="ECO:0000256" key="4">
    <source>
        <dbReference type="ARBA" id="ARBA00022527"/>
    </source>
</evidence>
<keyword evidence="6" id="KW-0433">Leucine-rich repeat</keyword>
<evidence type="ECO:0000256" key="1">
    <source>
        <dbReference type="ARBA" id="ARBA00004162"/>
    </source>
</evidence>
<keyword evidence="10" id="KW-0677">Repeat</keyword>
<dbReference type="InterPro" id="IPR001611">
    <property type="entry name" value="Leu-rich_rpt"/>
</dbReference>
<comment type="catalytic activity">
    <reaction evidence="18">
        <text>L-threonyl-[protein] + ATP = O-phospho-L-threonyl-[protein] + ADP + H(+)</text>
        <dbReference type="Rhea" id="RHEA:46608"/>
        <dbReference type="Rhea" id="RHEA-COMP:11060"/>
        <dbReference type="Rhea" id="RHEA-COMP:11605"/>
        <dbReference type="ChEBI" id="CHEBI:15378"/>
        <dbReference type="ChEBI" id="CHEBI:30013"/>
        <dbReference type="ChEBI" id="CHEBI:30616"/>
        <dbReference type="ChEBI" id="CHEBI:61977"/>
        <dbReference type="ChEBI" id="CHEBI:456216"/>
        <dbReference type="EC" id="2.7.11.1"/>
    </reaction>
</comment>
<dbReference type="SUPFAM" id="SSF56112">
    <property type="entry name" value="Protein kinase-like (PK-like)"/>
    <property type="match status" value="1"/>
</dbReference>
<dbReference type="Pfam" id="PF00069">
    <property type="entry name" value="Pkinase"/>
    <property type="match status" value="1"/>
</dbReference>
<keyword evidence="24" id="KW-1185">Reference proteome</keyword>
<dbReference type="FunFam" id="1.10.510.10:FF:000358">
    <property type="entry name" value="Putative leucine-rich repeat receptor-like serine/threonine-protein kinase"/>
    <property type="match status" value="1"/>
</dbReference>
<dbReference type="GO" id="GO:0004674">
    <property type="term" value="F:protein serine/threonine kinase activity"/>
    <property type="evidence" value="ECO:0007669"/>
    <property type="project" value="UniProtKB-KW"/>
</dbReference>
<keyword evidence="15 21" id="KW-0472">Membrane</keyword>
<evidence type="ECO:0000256" key="19">
    <source>
        <dbReference type="ARBA" id="ARBA00048679"/>
    </source>
</evidence>
<name>A0ABC8SFB4_9AQUA</name>
<dbReference type="InterPro" id="IPR000719">
    <property type="entry name" value="Prot_kinase_dom"/>
</dbReference>
<dbReference type="PROSITE" id="PS00107">
    <property type="entry name" value="PROTEIN_KINASE_ATP"/>
    <property type="match status" value="1"/>
</dbReference>
<evidence type="ECO:0000256" key="10">
    <source>
        <dbReference type="ARBA" id="ARBA00022737"/>
    </source>
</evidence>
<evidence type="ECO:0000256" key="21">
    <source>
        <dbReference type="SAM" id="Phobius"/>
    </source>
</evidence>
<dbReference type="InterPro" id="IPR003591">
    <property type="entry name" value="Leu-rich_rpt_typical-subtyp"/>
</dbReference>
<organism evidence="23 24">
    <name type="scientific">Ilex paraguariensis</name>
    <name type="common">yerba mate</name>
    <dbReference type="NCBI Taxonomy" id="185542"/>
    <lineage>
        <taxon>Eukaryota</taxon>
        <taxon>Viridiplantae</taxon>
        <taxon>Streptophyta</taxon>
        <taxon>Embryophyta</taxon>
        <taxon>Tracheophyta</taxon>
        <taxon>Spermatophyta</taxon>
        <taxon>Magnoliopsida</taxon>
        <taxon>eudicotyledons</taxon>
        <taxon>Gunneridae</taxon>
        <taxon>Pentapetalae</taxon>
        <taxon>asterids</taxon>
        <taxon>campanulids</taxon>
        <taxon>Aquifoliales</taxon>
        <taxon>Aquifoliaceae</taxon>
        <taxon>Ilex</taxon>
    </lineage>
</organism>
<keyword evidence="13 20" id="KW-0067">ATP-binding</keyword>
<dbReference type="GO" id="GO:0005524">
    <property type="term" value="F:ATP binding"/>
    <property type="evidence" value="ECO:0007669"/>
    <property type="project" value="UniProtKB-UniRule"/>
</dbReference>
<feature type="domain" description="Protein kinase" evidence="22">
    <location>
        <begin position="610"/>
        <end position="890"/>
    </location>
</feature>
<evidence type="ECO:0000259" key="22">
    <source>
        <dbReference type="PROSITE" id="PS50011"/>
    </source>
</evidence>
<dbReference type="InterPro" id="IPR032675">
    <property type="entry name" value="LRR_dom_sf"/>
</dbReference>
<dbReference type="SMART" id="SM00220">
    <property type="entry name" value="S_TKc"/>
    <property type="match status" value="1"/>
</dbReference>
<evidence type="ECO:0000256" key="3">
    <source>
        <dbReference type="ARBA" id="ARBA00022475"/>
    </source>
</evidence>
<dbReference type="InterPro" id="IPR008271">
    <property type="entry name" value="Ser/Thr_kinase_AS"/>
</dbReference>
<keyword evidence="5" id="KW-0597">Phosphoprotein</keyword>
<evidence type="ECO:0000256" key="11">
    <source>
        <dbReference type="ARBA" id="ARBA00022741"/>
    </source>
</evidence>
<keyword evidence="3" id="KW-1003">Cell membrane</keyword>
<evidence type="ECO:0000256" key="20">
    <source>
        <dbReference type="PROSITE-ProRule" id="PRU10141"/>
    </source>
</evidence>
<dbReference type="InterPro" id="IPR011009">
    <property type="entry name" value="Kinase-like_dom_sf"/>
</dbReference>
<evidence type="ECO:0000256" key="12">
    <source>
        <dbReference type="ARBA" id="ARBA00022777"/>
    </source>
</evidence>
<dbReference type="Proteomes" id="UP001642360">
    <property type="component" value="Unassembled WGS sequence"/>
</dbReference>
<dbReference type="Pfam" id="PF13855">
    <property type="entry name" value="LRR_8"/>
    <property type="match status" value="2"/>
</dbReference>
<feature type="transmembrane region" description="Helical" evidence="21">
    <location>
        <begin position="551"/>
        <end position="575"/>
    </location>
</feature>
<keyword evidence="4" id="KW-0723">Serine/threonine-protein kinase</keyword>
<dbReference type="SUPFAM" id="SSF52058">
    <property type="entry name" value="L domain-like"/>
    <property type="match status" value="2"/>
</dbReference>
<comment type="subcellular location">
    <subcellularLocation>
        <location evidence="1">Cell membrane</location>
        <topology evidence="1">Single-pass membrane protein</topology>
    </subcellularLocation>
</comment>
<evidence type="ECO:0000256" key="18">
    <source>
        <dbReference type="ARBA" id="ARBA00047899"/>
    </source>
</evidence>
<keyword evidence="8 21" id="KW-0812">Transmembrane</keyword>
<reference evidence="23 24" key="1">
    <citation type="submission" date="2024-02" db="EMBL/GenBank/DDBJ databases">
        <authorList>
            <person name="Vignale AGUSTIN F."/>
            <person name="Sosa J E."/>
            <person name="Modenutti C."/>
        </authorList>
    </citation>
    <scope>NUCLEOTIDE SEQUENCE [LARGE SCALE GENOMIC DNA]</scope>
</reference>
<dbReference type="GO" id="GO:0051707">
    <property type="term" value="P:response to other organism"/>
    <property type="evidence" value="ECO:0007669"/>
    <property type="project" value="UniProtKB-ARBA"/>
</dbReference>
<evidence type="ECO:0000256" key="14">
    <source>
        <dbReference type="ARBA" id="ARBA00022989"/>
    </source>
</evidence>
<keyword evidence="9" id="KW-0732">Signal</keyword>
<evidence type="ECO:0000256" key="2">
    <source>
        <dbReference type="ARBA" id="ARBA00012513"/>
    </source>
</evidence>
<dbReference type="FunFam" id="3.80.10.10:FF:000095">
    <property type="entry name" value="LRR receptor-like serine/threonine-protein kinase GSO1"/>
    <property type="match status" value="2"/>
</dbReference>
<dbReference type="GO" id="GO:0006952">
    <property type="term" value="P:defense response"/>
    <property type="evidence" value="ECO:0007669"/>
    <property type="project" value="UniProtKB-ARBA"/>
</dbReference>
<keyword evidence="14 21" id="KW-1133">Transmembrane helix</keyword>
<keyword evidence="17" id="KW-0325">Glycoprotein</keyword>
<evidence type="ECO:0000256" key="6">
    <source>
        <dbReference type="ARBA" id="ARBA00022614"/>
    </source>
</evidence>
<dbReference type="EC" id="2.7.11.1" evidence="2"/>
<evidence type="ECO:0000256" key="17">
    <source>
        <dbReference type="ARBA" id="ARBA00023180"/>
    </source>
</evidence>
<evidence type="ECO:0000256" key="8">
    <source>
        <dbReference type="ARBA" id="ARBA00022692"/>
    </source>
</evidence>
<evidence type="ECO:0000256" key="7">
    <source>
        <dbReference type="ARBA" id="ARBA00022679"/>
    </source>
</evidence>
<feature type="binding site" evidence="20">
    <location>
        <position position="638"/>
    </location>
    <ligand>
        <name>ATP</name>
        <dbReference type="ChEBI" id="CHEBI:30616"/>
    </ligand>
</feature>
<dbReference type="InterPro" id="IPR017441">
    <property type="entry name" value="Protein_kinase_ATP_BS"/>
</dbReference>
<dbReference type="GO" id="GO:0005886">
    <property type="term" value="C:plasma membrane"/>
    <property type="evidence" value="ECO:0007669"/>
    <property type="project" value="UniProtKB-SubCell"/>
</dbReference>
<keyword evidence="12" id="KW-0418">Kinase</keyword>
<dbReference type="Gene3D" id="3.30.200.20">
    <property type="entry name" value="Phosphorylase Kinase, domain 1"/>
    <property type="match status" value="1"/>
</dbReference>
<dbReference type="EMBL" id="CAUOFW020002755">
    <property type="protein sequence ID" value="CAK9155872.1"/>
    <property type="molecule type" value="Genomic_DNA"/>
</dbReference>
<sequence>MVGLSFDPADNGVVCGAIPQEIGKLCSLEVLAIQDAALIGLVPSSIYNISSLKWLFLYENNLSGILPKETCLHVPKLQVLDLHDNKFTGTIPQGIGNCTSLSMLYLNGNNLTGVIPQEIGHLGNLERLVLAFNVLRGPIPALIFNNSALQIISLADNFLSGKIPSIIGQRQPNLEQLILPRNNLSGMIPNSISNASKLTTLDLTSNAFTGSIPNKLGNLKQLQLLGFGQNNLVNEHPSAELSFLTSLTNCRHLRIFWITNNPLEGILPVSIGNFSDSLKIVDMHGCKIRGKIPDEIGNLSNLAFLNLRRNEVTGVIPTTVSGLLKLQGLSLIDNKLQGCIPNDICGLKDVGYLGLSKNRLYCSVLPCLGNITSLRYLLLDDNELTSSIPAILWSLKDLLKLNLSSNFISGHLSPKIGGLKVATSIDLSMNQLSGNIPSTMGNLQNLINFSIAHNGFQGPIETFGKLVSLESLDLSRNHLTGVIPNSLEALLYLKYFNVSFNGLSGEIPTRGCFANFTNQSFMSNEALCGAPRLGVPSCHTKTLYLTRRRRVLLAVYISVVIALIVLALIFTFVLVRRRKINRIPAQTEPLPGITHGRITNEELFRATDGFSDSNLLGKGSFGSVYKGKFRDGTLLAIKVFNMQLEDAFKSFHTECEVLRSIRHRNLTKVISSCSNLDFKALALEFMPNGSLERWLYSHNYFLDMLQRLSIMIDVACALDYLHQGYSTTVVHCDLKPSNVLLDEDMVGHVSDFGIAKLLGAGDSIAQTKTLGTFGYMAPEIGLEGLVSTRGDIYSYGILVMETFTRRKPIDEMFAGDLSLKQWVKDSLPDGIIQVIDANLLRPEEEHFAEKAHCVSSIMELALNCSAESPAERINMKDVAAALKKIRQQFLARTSL</sequence>
<comment type="caution">
    <text evidence="23">The sequence shown here is derived from an EMBL/GenBank/DDBJ whole genome shotgun (WGS) entry which is preliminary data.</text>
</comment>
<protein>
    <recommendedName>
        <fullName evidence="2">non-specific serine/threonine protein kinase</fullName>
        <ecNumber evidence="2">2.7.11.1</ecNumber>
    </recommendedName>
</protein>
<dbReference type="PROSITE" id="PS00108">
    <property type="entry name" value="PROTEIN_KINASE_ST"/>
    <property type="match status" value="1"/>
</dbReference>
<evidence type="ECO:0000313" key="23">
    <source>
        <dbReference type="EMBL" id="CAK9155872.1"/>
    </source>
</evidence>
<dbReference type="PANTHER" id="PTHR48056">
    <property type="entry name" value="LRR RECEPTOR-LIKE SERINE/THREONINE-PROTEIN KINASE-RELATED"/>
    <property type="match status" value="1"/>
</dbReference>
<dbReference type="FunFam" id="3.30.200.20:FF:000661">
    <property type="entry name" value="Serine-threonine protein kinase plant-type"/>
    <property type="match status" value="1"/>
</dbReference>
<dbReference type="PROSITE" id="PS50011">
    <property type="entry name" value="PROTEIN_KINASE_DOM"/>
    <property type="match status" value="1"/>
</dbReference>
<evidence type="ECO:0000256" key="13">
    <source>
        <dbReference type="ARBA" id="ARBA00022840"/>
    </source>
</evidence>
<keyword evidence="11 20" id="KW-0547">Nucleotide-binding</keyword>
<evidence type="ECO:0000256" key="15">
    <source>
        <dbReference type="ARBA" id="ARBA00023136"/>
    </source>
</evidence>
<evidence type="ECO:0000256" key="5">
    <source>
        <dbReference type="ARBA" id="ARBA00022553"/>
    </source>
</evidence>
<comment type="catalytic activity">
    <reaction evidence="19">
        <text>L-seryl-[protein] + ATP = O-phospho-L-seryl-[protein] + ADP + H(+)</text>
        <dbReference type="Rhea" id="RHEA:17989"/>
        <dbReference type="Rhea" id="RHEA-COMP:9863"/>
        <dbReference type="Rhea" id="RHEA-COMP:11604"/>
        <dbReference type="ChEBI" id="CHEBI:15378"/>
        <dbReference type="ChEBI" id="CHEBI:29999"/>
        <dbReference type="ChEBI" id="CHEBI:30616"/>
        <dbReference type="ChEBI" id="CHEBI:83421"/>
        <dbReference type="ChEBI" id="CHEBI:456216"/>
        <dbReference type="EC" id="2.7.11.1"/>
    </reaction>
</comment>
<gene>
    <name evidence="23" type="ORF">ILEXP_LOCUS24285</name>
</gene>
<evidence type="ECO:0000313" key="24">
    <source>
        <dbReference type="Proteomes" id="UP001642360"/>
    </source>
</evidence>
<dbReference type="InterPro" id="IPR050647">
    <property type="entry name" value="Plant_LRR-RLKs"/>
</dbReference>
<keyword evidence="7" id="KW-0808">Transferase</keyword>
<dbReference type="PANTHER" id="PTHR48056:SF73">
    <property type="entry name" value="LRR RECEPTOR-LIKE SERINE_THREONINE-PROTEIN KINASE EFR"/>
    <property type="match status" value="1"/>
</dbReference>
<dbReference type="Gene3D" id="1.10.510.10">
    <property type="entry name" value="Transferase(Phosphotransferase) domain 1"/>
    <property type="match status" value="1"/>
</dbReference>
<proteinExistence type="predicted"/>